<feature type="compositionally biased region" description="Basic and acidic residues" evidence="19">
    <location>
        <begin position="1229"/>
        <end position="1242"/>
    </location>
</feature>
<comment type="similarity">
    <text evidence="4">Belongs to the sarcoglycan beta/delta/gamma/zeta family.</text>
</comment>
<feature type="compositionally biased region" description="Low complexity" evidence="19">
    <location>
        <begin position="2055"/>
        <end position="2064"/>
    </location>
</feature>
<feature type="region of interest" description="Disordered" evidence="19">
    <location>
        <begin position="1780"/>
        <end position="1938"/>
    </location>
</feature>
<keyword evidence="7" id="KW-0963">Cytoplasm</keyword>
<dbReference type="InterPro" id="IPR032675">
    <property type="entry name" value="LRR_dom_sf"/>
</dbReference>
<feature type="compositionally biased region" description="Basic and acidic residues" evidence="19">
    <location>
        <begin position="933"/>
        <end position="942"/>
    </location>
</feature>
<feature type="compositionally biased region" description="Polar residues" evidence="19">
    <location>
        <begin position="786"/>
        <end position="797"/>
    </location>
</feature>
<keyword evidence="14 20" id="KW-0472">Membrane</keyword>
<feature type="compositionally biased region" description="Basic and acidic residues" evidence="19">
    <location>
        <begin position="1193"/>
        <end position="1202"/>
    </location>
</feature>
<feature type="compositionally biased region" description="Basic and acidic residues" evidence="19">
    <location>
        <begin position="1665"/>
        <end position="1674"/>
    </location>
</feature>
<evidence type="ECO:0000256" key="4">
    <source>
        <dbReference type="ARBA" id="ARBA00007574"/>
    </source>
</evidence>
<feature type="compositionally biased region" description="Basic and acidic residues" evidence="19">
    <location>
        <begin position="759"/>
        <end position="785"/>
    </location>
</feature>
<evidence type="ECO:0000256" key="20">
    <source>
        <dbReference type="SAM" id="Phobius"/>
    </source>
</evidence>
<feature type="compositionally biased region" description="Basic and acidic residues" evidence="19">
    <location>
        <begin position="1497"/>
        <end position="1506"/>
    </location>
</feature>
<evidence type="ECO:0000256" key="8">
    <source>
        <dbReference type="ARBA" id="ARBA00022614"/>
    </source>
</evidence>
<evidence type="ECO:0000256" key="7">
    <source>
        <dbReference type="ARBA" id="ARBA00022490"/>
    </source>
</evidence>
<evidence type="ECO:0000256" key="12">
    <source>
        <dbReference type="ARBA" id="ARBA00022968"/>
    </source>
</evidence>
<dbReference type="GO" id="GO:0042383">
    <property type="term" value="C:sarcolemma"/>
    <property type="evidence" value="ECO:0007669"/>
    <property type="project" value="UniProtKB-SubCell"/>
</dbReference>
<dbReference type="GO" id="GO:0016012">
    <property type="term" value="C:sarcoglycan complex"/>
    <property type="evidence" value="ECO:0007669"/>
    <property type="project" value="InterPro"/>
</dbReference>
<dbReference type="Proteomes" id="UP001153269">
    <property type="component" value="Unassembled WGS sequence"/>
</dbReference>
<evidence type="ECO:0000313" key="22">
    <source>
        <dbReference type="EMBL" id="CAB1419451.1"/>
    </source>
</evidence>
<evidence type="ECO:0000256" key="2">
    <source>
        <dbReference type="ARBA" id="ARBA00004245"/>
    </source>
</evidence>
<feature type="compositionally biased region" description="Basic and acidic residues" evidence="19">
    <location>
        <begin position="1691"/>
        <end position="1714"/>
    </location>
</feature>
<proteinExistence type="inferred from homology"/>
<evidence type="ECO:0000256" key="11">
    <source>
        <dbReference type="ARBA" id="ARBA00022737"/>
    </source>
</evidence>
<keyword evidence="9 20" id="KW-0812">Transmembrane</keyword>
<sequence>MASEQESSNGPVKKSMREKAIERRNINKEHNSNFKAGYVPIEEERLHKTGLRGRKGNMAICIIVLLFLLALINLIITLVIWTVIRIGPNGCDSMEFHESGLLRFKQKADMGIVHPLHKSTVGGRKDQDLLIVGNNNPVVFQQGTSKLSVEKDKTSVVSDVGITFTDPRTQTTYFSTDFENHEFHLPKGVKVLSVKKASTERITSSASSDLNIKGDSKALIRGNEGVNIMGRTVEFKVGGGIELRAENSIVLNGSVMFNTTRIPNSAGDVYFDQDMESSLGLRRGTRFPVSSEKSGHTAMAVVQVPFLVAVLLLVSPGLQCSSPSAACPESCTCQRAALLNCSSSGLSSVPQHIQDSVTGLDLSQNRLDTVTLHRPYRNLRNVWLENNTITRLSLCIDTNLGTQSVRGRHSGGLGLSSRRRCVSWAPALQLLSIERNQLMQLPEGLERSASLWVLQLSFNRISTLQPGELRHLRQLKELHLKHNLITNLHPQMFQDLAQLRVLDLSFNMLTNLHPSMYLSLRNIGSDVRLDGNRWQCDCGMRSLRRRMAYDSNRGLQTWDMVCAFPSVHSGKDLLQLEEDDLNCFGTENSPEFHRDVTVYSGSEIFLSCSKQDSSWLTPSGQESVSRPQASLLIEQRQYENEAYSESEEPEEIVTYRERRVTFRTVNIGEDINVEYYDTVASGNQQSVEAAKTEEDEHTAGDSGSENGSQQINPENNQQDARDISGTTNTRRKHKVQFDNIPDSEKLEERSLSSCSDSSLSDRELKKDRMNKRDHTSPKSLQRAEDSVQQGADSSTSEIVEVEDWSPHADATRPSDSGLWQENEEQFEFSDSVGSNSARSSSLFGSFNDSRRKVLPTSDIQSRDDVSSCSSSLSADEPTQYTVNPDQEEESTENNHYKSDFTNTKQDASFEQQNSGVDTSRPPAGFNQGNYPHDTLRPAERPEQTSSSQSSDGWPALDLENIPTIKRRLDVKAPSPPPDSSSSSESDDETTGHTEKKRSLKIKRCLDIKAPSPPPDSSSSSDSDDETTRAAERPGKVGNAALPLQKIPTATHDSAARWPAIDLEHIPTIKRRLDVKAPSSPPDSSSSSENEDETTHLTKRPGKVDISQIKKQDLGSSSSSESDDETTGHTEKTIPQKVHHSDLLLKESPTSNRDLDARWPALDLVHIPTIKRRLDIKAPSPSPDSSSSSDSDDETTHAAERPGKVGNAAAPLQKFPTATHDPAARWPAIDLEHIPTIKRRLDVKAPSPPPDSSSSSDTEDETTHRTKRPGKVDISQIKKQDSGSSFSSESDDETTGHTEKMIPQKVHHSGLLLKESPTATHDPDARWPALDLENIPTIKRRLDIKAPSPPPDSSSSSDSDDETIHAAERPGKVGNAALPLHKFPKATHDPDAKWPAIDLEHIPTIKRRLDVKAPSPSPDSSSSSDSEDETTSHTEKTIPQKVHHLGLLLKESQTANHGPDARWPALDLENIPTIKRRLDIKAPSPPPDSSSSSDSDDETTHAAERPGKVGNAAAPLQKFPTATHDPAARWPAIDLEHIPTIKRRLDVKAPSPPPDSSSSNESEDETTHLTKTPGKVDISQIKKQDSGSSPSSESDDETTGHTEKTIPQKVHHSDLLLKESPTSNRDLDARWPALDLENIPTIKRRLDIKAPSPPPDSSSSSDSDDETIHAAERPGKVGNAALPLHTFPTATHDPDARWPAIDLEHIPTIKRRLDVKAPSPSPDSSSSSDSEDETTSHTEKTIPQKVHHSGLLLKESQTANHGPDARWPALDLENIPTIKRCLDIKAPSPPLDSSSSSDSDDETTHAAERPGKVGNAALPLQKFPTATHDPAARWPALDLENIPTIKRRLDVTAPSPHPDSSSSSDTEDETTHRTKRPGKVDISQIKKQDSGSSPSSESDDETTGHIEKKRSPKQSDSVSSSESEGISTEYADYTWRGTSQLSVVPDVAATTNRTSLLVTHAADESRSGTQVARKAGVELKSQASEEGDGSASMWPHLSLTNIPKVKRALDIRAPLQRESFPNCNSEDETEHTVPELKPGVPRINRRLNIKAPSPEPNTSSSSSSESDNESGRPKCISIPVGSFQSRRAEHLGRVTRDKVDGHRSKSTRLFQCEYTFGFRCTSSTAGSSCRARTHPT</sequence>
<keyword evidence="16" id="KW-0325">Glycoprotein</keyword>
<dbReference type="EMBL" id="CADEAL010000391">
    <property type="protein sequence ID" value="CAB1419451.1"/>
    <property type="molecule type" value="Genomic_DNA"/>
</dbReference>
<dbReference type="Pfam" id="PF13855">
    <property type="entry name" value="LRR_8"/>
    <property type="match status" value="1"/>
</dbReference>
<feature type="compositionally biased region" description="Basic and acidic residues" evidence="19">
    <location>
        <begin position="1801"/>
        <end position="1810"/>
    </location>
</feature>
<accession>A0A9N7TUM9</accession>
<dbReference type="InterPro" id="IPR001611">
    <property type="entry name" value="Leu-rich_rpt"/>
</dbReference>
<feature type="compositionally biased region" description="Basic and acidic residues" evidence="19">
    <location>
        <begin position="1061"/>
        <end position="1074"/>
    </location>
</feature>
<evidence type="ECO:0000256" key="19">
    <source>
        <dbReference type="SAM" id="MobiDB-lite"/>
    </source>
</evidence>
<dbReference type="GO" id="GO:0005856">
    <property type="term" value="C:cytoskeleton"/>
    <property type="evidence" value="ECO:0007669"/>
    <property type="project" value="UniProtKB-SubCell"/>
</dbReference>
<evidence type="ECO:0000256" key="9">
    <source>
        <dbReference type="ARBA" id="ARBA00022692"/>
    </source>
</evidence>
<feature type="compositionally biased region" description="Polar residues" evidence="19">
    <location>
        <begin position="899"/>
        <end position="917"/>
    </location>
</feature>
<dbReference type="PANTHER" id="PTHR21142">
    <property type="entry name" value="SARCOGLYCANS"/>
    <property type="match status" value="1"/>
</dbReference>
<reference evidence="22" key="1">
    <citation type="submission" date="2020-03" db="EMBL/GenBank/DDBJ databases">
        <authorList>
            <person name="Weist P."/>
        </authorList>
    </citation>
    <scope>NUCLEOTIDE SEQUENCE</scope>
</reference>
<feature type="compositionally biased region" description="Basic and acidic residues" evidence="19">
    <location>
        <begin position="1025"/>
        <end position="1034"/>
    </location>
</feature>
<comment type="function">
    <text evidence="1">Component of the sarcoglycan complex, a subcomplex of the dystrophin-glycoprotein complex which forms a link between the F-actin cytoskeleton and the extracellular matrix.</text>
</comment>
<keyword evidence="6" id="KW-1003">Cell membrane</keyword>
<dbReference type="Pfam" id="PF04790">
    <property type="entry name" value="Sarcoglycan_1"/>
    <property type="match status" value="1"/>
</dbReference>
<feature type="compositionally biased region" description="Basic and acidic residues" evidence="19">
    <location>
        <begin position="690"/>
        <end position="699"/>
    </location>
</feature>
<feature type="compositionally biased region" description="Basic and acidic residues" evidence="19">
    <location>
        <begin position="1385"/>
        <end position="1410"/>
    </location>
</feature>
<dbReference type="Gene3D" id="3.80.10.10">
    <property type="entry name" value="Ribonuclease Inhibitor"/>
    <property type="match status" value="2"/>
</dbReference>
<dbReference type="SMART" id="SM00369">
    <property type="entry name" value="LRR_TYP"/>
    <property type="match status" value="4"/>
</dbReference>
<evidence type="ECO:0000256" key="16">
    <source>
        <dbReference type="ARBA" id="ARBA00023180"/>
    </source>
</evidence>
<comment type="subcellular location">
    <subcellularLocation>
        <location evidence="3">Cell membrane</location>
        <location evidence="3">Sarcolemma</location>
        <topology evidence="3">Single-pass type II membrane protein</topology>
    </subcellularLocation>
    <subcellularLocation>
        <location evidence="2">Cytoplasm</location>
        <location evidence="2">Cytoskeleton</location>
    </subcellularLocation>
</comment>
<feature type="compositionally biased region" description="Basic and acidic residues" evidence="19">
    <location>
        <begin position="1597"/>
        <end position="1616"/>
    </location>
</feature>
<evidence type="ECO:0000256" key="13">
    <source>
        <dbReference type="ARBA" id="ARBA00022989"/>
    </source>
</evidence>
<evidence type="ECO:0000256" key="14">
    <source>
        <dbReference type="ARBA" id="ARBA00023136"/>
    </source>
</evidence>
<evidence type="ECO:0000256" key="15">
    <source>
        <dbReference type="ARBA" id="ARBA00023157"/>
    </source>
</evidence>
<evidence type="ECO:0000256" key="18">
    <source>
        <dbReference type="ARBA" id="ARBA00026041"/>
    </source>
</evidence>
<feature type="compositionally biased region" description="Polar residues" evidence="19">
    <location>
        <begin position="831"/>
        <end position="847"/>
    </location>
</feature>
<keyword evidence="11" id="KW-0677">Repeat</keyword>
<feature type="transmembrane region" description="Helical" evidence="20">
    <location>
        <begin position="58"/>
        <end position="84"/>
    </location>
</feature>
<gene>
    <name evidence="22" type="ORF">PLEPLA_LOCUS7282</name>
</gene>
<evidence type="ECO:0000256" key="17">
    <source>
        <dbReference type="ARBA" id="ARBA00023212"/>
    </source>
</evidence>
<protein>
    <recommendedName>
        <fullName evidence="5">Beta-sarcoglycan</fullName>
    </recommendedName>
</protein>
<dbReference type="SUPFAM" id="SSF52058">
    <property type="entry name" value="L domain-like"/>
    <property type="match status" value="1"/>
</dbReference>
<keyword evidence="8" id="KW-0433">Leucine-rich repeat</keyword>
<keyword evidence="12" id="KW-0735">Signal-anchor</keyword>
<evidence type="ECO:0000256" key="1">
    <source>
        <dbReference type="ARBA" id="ARBA00002860"/>
    </source>
</evidence>
<feature type="compositionally biased region" description="Basic and acidic residues" evidence="19">
    <location>
        <begin position="1361"/>
        <end position="1370"/>
    </location>
</feature>
<feature type="compositionally biased region" description="Low complexity" evidence="19">
    <location>
        <begin position="866"/>
        <end position="875"/>
    </location>
</feature>
<feature type="domain" description="LRRNT" evidence="21">
    <location>
        <begin position="326"/>
        <end position="359"/>
    </location>
</feature>
<dbReference type="GO" id="GO:0007517">
    <property type="term" value="P:muscle organ development"/>
    <property type="evidence" value="ECO:0007669"/>
    <property type="project" value="InterPro"/>
</dbReference>
<evidence type="ECO:0000313" key="23">
    <source>
        <dbReference type="Proteomes" id="UP001153269"/>
    </source>
</evidence>
<evidence type="ECO:0000256" key="6">
    <source>
        <dbReference type="ARBA" id="ARBA00022475"/>
    </source>
</evidence>
<organism evidence="22 23">
    <name type="scientific">Pleuronectes platessa</name>
    <name type="common">European plaice</name>
    <dbReference type="NCBI Taxonomy" id="8262"/>
    <lineage>
        <taxon>Eukaryota</taxon>
        <taxon>Metazoa</taxon>
        <taxon>Chordata</taxon>
        <taxon>Craniata</taxon>
        <taxon>Vertebrata</taxon>
        <taxon>Euteleostomi</taxon>
        <taxon>Actinopterygii</taxon>
        <taxon>Neopterygii</taxon>
        <taxon>Teleostei</taxon>
        <taxon>Neoteleostei</taxon>
        <taxon>Acanthomorphata</taxon>
        <taxon>Carangaria</taxon>
        <taxon>Pleuronectiformes</taxon>
        <taxon>Pleuronectoidei</taxon>
        <taxon>Pleuronectidae</taxon>
        <taxon>Pleuronectes</taxon>
    </lineage>
</organism>
<name>A0A9N7TUM9_PLEPL</name>
<keyword evidence="23" id="KW-1185">Reference proteome</keyword>
<comment type="subunit">
    <text evidence="18">Cross-link to form 2 major subcomplexes: one consisting of SGCB, SGCD and SGCG and the other consisting of SGCB and SGCD. The association between SGCB and SGCG is particularly strong while SGCA is loosely associated with the other sarcoglycans.</text>
</comment>
<feature type="region of interest" description="Disordered" evidence="19">
    <location>
        <begin position="687"/>
        <end position="1767"/>
    </location>
</feature>
<dbReference type="InterPro" id="IPR006875">
    <property type="entry name" value="Sarcoglycan"/>
</dbReference>
<dbReference type="InterPro" id="IPR027659">
    <property type="entry name" value="Sgcb"/>
</dbReference>
<feature type="compositionally biased region" description="Polar residues" evidence="19">
    <location>
        <begin position="701"/>
        <end position="728"/>
    </location>
</feature>
<keyword evidence="10" id="KW-0732">Signal</keyword>
<keyword evidence="17" id="KW-0206">Cytoskeleton</keyword>
<feature type="compositionally biased region" description="Basic and acidic residues" evidence="19">
    <location>
        <begin position="1533"/>
        <end position="1546"/>
    </location>
</feature>
<evidence type="ECO:0000259" key="21">
    <source>
        <dbReference type="SMART" id="SM00013"/>
    </source>
</evidence>
<dbReference type="PANTHER" id="PTHR21142:SF2">
    <property type="entry name" value="BETA-SARCOGLYCAN"/>
    <property type="match status" value="1"/>
</dbReference>
<dbReference type="SMART" id="SM00013">
    <property type="entry name" value="LRRNT"/>
    <property type="match status" value="1"/>
</dbReference>
<keyword evidence="15" id="KW-1015">Disulfide bond</keyword>
<feature type="region of interest" description="Disordered" evidence="19">
    <location>
        <begin position="2018"/>
        <end position="2079"/>
    </location>
</feature>
<feature type="compositionally biased region" description="Low complexity" evidence="19">
    <location>
        <begin position="1913"/>
        <end position="1928"/>
    </location>
</feature>
<evidence type="ECO:0000256" key="5">
    <source>
        <dbReference type="ARBA" id="ARBA00015329"/>
    </source>
</evidence>
<comment type="caution">
    <text evidence="22">The sequence shown here is derived from an EMBL/GenBank/DDBJ whole genome shotgun (WGS) entry which is preliminary data.</text>
</comment>
<keyword evidence="13 20" id="KW-1133">Transmembrane helix</keyword>
<evidence type="ECO:0000256" key="3">
    <source>
        <dbReference type="ARBA" id="ARBA00004274"/>
    </source>
</evidence>
<dbReference type="InterPro" id="IPR003591">
    <property type="entry name" value="Leu-rich_rpt_typical-subtyp"/>
</dbReference>
<dbReference type="InterPro" id="IPR000372">
    <property type="entry name" value="LRRNT"/>
</dbReference>
<evidence type="ECO:0000256" key="10">
    <source>
        <dbReference type="ARBA" id="ARBA00022729"/>
    </source>
</evidence>
<feature type="compositionally biased region" description="Basic and acidic residues" evidence="19">
    <location>
        <begin position="1125"/>
        <end position="1144"/>
    </location>
</feature>
<dbReference type="PROSITE" id="PS51450">
    <property type="entry name" value="LRR"/>
    <property type="match status" value="1"/>
</dbReference>